<keyword evidence="5" id="KW-0808">Transferase</keyword>
<evidence type="ECO:0000256" key="12">
    <source>
        <dbReference type="SAM" id="Phobius"/>
    </source>
</evidence>
<dbReference type="PANTHER" id="PTHR45436:SF14">
    <property type="entry name" value="SENSOR PROTEIN QSEC"/>
    <property type="match status" value="1"/>
</dbReference>
<dbReference type="OrthoDB" id="9809766at2"/>
<evidence type="ECO:0000256" key="10">
    <source>
        <dbReference type="ARBA" id="ARBA00022989"/>
    </source>
</evidence>
<dbReference type="PANTHER" id="PTHR45436">
    <property type="entry name" value="SENSOR HISTIDINE KINASE YKOH"/>
    <property type="match status" value="1"/>
</dbReference>
<evidence type="ECO:0000256" key="11">
    <source>
        <dbReference type="ARBA" id="ARBA00023012"/>
    </source>
</evidence>
<evidence type="ECO:0000256" key="4">
    <source>
        <dbReference type="ARBA" id="ARBA00022553"/>
    </source>
</evidence>
<evidence type="ECO:0000256" key="9">
    <source>
        <dbReference type="ARBA" id="ARBA00022840"/>
    </source>
</evidence>
<dbReference type="InterPro" id="IPR050428">
    <property type="entry name" value="TCS_sensor_his_kinase"/>
</dbReference>
<dbReference type="Pfam" id="PF02518">
    <property type="entry name" value="HATPase_c"/>
    <property type="match status" value="1"/>
</dbReference>
<evidence type="ECO:0000256" key="8">
    <source>
        <dbReference type="ARBA" id="ARBA00022777"/>
    </source>
</evidence>
<organism evidence="15 16">
    <name type="scientific">Pseudaminobacter soli</name>
    <name type="common">ex Li et al. 2025</name>
    <dbReference type="NCBI Taxonomy" id="1295366"/>
    <lineage>
        <taxon>Bacteria</taxon>
        <taxon>Pseudomonadati</taxon>
        <taxon>Pseudomonadota</taxon>
        <taxon>Alphaproteobacteria</taxon>
        <taxon>Hyphomicrobiales</taxon>
        <taxon>Phyllobacteriaceae</taxon>
        <taxon>Pseudaminobacter</taxon>
    </lineage>
</organism>
<evidence type="ECO:0000313" key="16">
    <source>
        <dbReference type="Proteomes" id="UP000240653"/>
    </source>
</evidence>
<keyword evidence="16" id="KW-1185">Reference proteome</keyword>
<dbReference type="EC" id="2.7.13.3" evidence="3"/>
<dbReference type="InterPro" id="IPR036097">
    <property type="entry name" value="HisK_dim/P_sf"/>
</dbReference>
<dbReference type="InterPro" id="IPR003660">
    <property type="entry name" value="HAMP_dom"/>
</dbReference>
<keyword evidence="6 12" id="KW-0812">Transmembrane</keyword>
<keyword evidence="9" id="KW-0067">ATP-binding</keyword>
<dbReference type="Gene3D" id="1.10.287.130">
    <property type="match status" value="1"/>
</dbReference>
<comment type="caution">
    <text evidence="15">The sequence shown here is derived from an EMBL/GenBank/DDBJ whole genome shotgun (WGS) entry which is preliminary data.</text>
</comment>
<keyword evidence="12" id="KW-0472">Membrane</keyword>
<dbReference type="SUPFAM" id="SSF47384">
    <property type="entry name" value="Homodimeric domain of signal transducing histidine kinase"/>
    <property type="match status" value="1"/>
</dbReference>
<sequence length="436" mass="47831">MTRRLMRWLIGVAVLFWLSAAGLAAFVMYHEYQEVFDSALQETTQRLMPLVVDDLYQTGASPNPRRMHEAALAHKEHLIYQARDATGQVLLHSHDAPQQPFDVPLVPGFHQTATHRIYTEAALTGTLFLQVADPLDHRWEAMRESAFSLLVPVLPLVPLSLVVIWLVVRQSLKPIASFRQEIATRDGANLTPIGIETLPTELGTIASSVNHLLARLRDAINAEREFTANAAHELRTPIAGALAQVQRLVLELPTGKTRTRAQDVETSLMRLTRLTEKLLQLARAEAGIGLAVDATDLAVPIRLIAAEFERSTEGAGRIVLDMEPSYTLIRRVDVDAFAIVLRNLIENALIHGASHGTVTISVKNHDTISVANDGPTVPSEQLERLTARFQRASENAKGTGLGLSIAATLARQMGGVLDLRSPRIEGLDGFEALLTV</sequence>
<accession>A0A2P7RSL6</accession>
<keyword evidence="7" id="KW-0547">Nucleotide-binding</keyword>
<dbReference type="Pfam" id="PF00512">
    <property type="entry name" value="HisKA"/>
    <property type="match status" value="1"/>
</dbReference>
<evidence type="ECO:0000259" key="14">
    <source>
        <dbReference type="PROSITE" id="PS50885"/>
    </source>
</evidence>
<dbReference type="InterPro" id="IPR003661">
    <property type="entry name" value="HisK_dim/P_dom"/>
</dbReference>
<keyword evidence="4" id="KW-0597">Phosphoprotein</keyword>
<dbReference type="Gene3D" id="3.30.565.10">
    <property type="entry name" value="Histidine kinase-like ATPase, C-terminal domain"/>
    <property type="match status" value="1"/>
</dbReference>
<comment type="subcellular location">
    <subcellularLocation>
        <location evidence="2">Membrane</location>
        <topology evidence="2">Multi-pass membrane protein</topology>
    </subcellularLocation>
</comment>
<dbReference type="AlphaFoldDB" id="A0A2P7RSL6"/>
<protein>
    <recommendedName>
        <fullName evidence="3">histidine kinase</fullName>
        <ecNumber evidence="3">2.7.13.3</ecNumber>
    </recommendedName>
</protein>
<keyword evidence="11" id="KW-0902">Two-component regulatory system</keyword>
<evidence type="ECO:0000256" key="5">
    <source>
        <dbReference type="ARBA" id="ARBA00022679"/>
    </source>
</evidence>
<dbReference type="InterPro" id="IPR036890">
    <property type="entry name" value="HATPase_C_sf"/>
</dbReference>
<evidence type="ECO:0000256" key="3">
    <source>
        <dbReference type="ARBA" id="ARBA00012438"/>
    </source>
</evidence>
<evidence type="ECO:0000256" key="1">
    <source>
        <dbReference type="ARBA" id="ARBA00000085"/>
    </source>
</evidence>
<evidence type="ECO:0000313" key="15">
    <source>
        <dbReference type="EMBL" id="PSJ53216.1"/>
    </source>
</evidence>
<dbReference type="PROSITE" id="PS50109">
    <property type="entry name" value="HIS_KIN"/>
    <property type="match status" value="1"/>
</dbReference>
<feature type="transmembrane region" description="Helical" evidence="12">
    <location>
        <begin position="146"/>
        <end position="168"/>
    </location>
</feature>
<comment type="catalytic activity">
    <reaction evidence="1">
        <text>ATP + protein L-histidine = ADP + protein N-phospho-L-histidine.</text>
        <dbReference type="EC" id="2.7.13.3"/>
    </reaction>
</comment>
<dbReference type="GO" id="GO:0000155">
    <property type="term" value="F:phosphorelay sensor kinase activity"/>
    <property type="evidence" value="ECO:0007669"/>
    <property type="project" value="InterPro"/>
</dbReference>
<dbReference type="InterPro" id="IPR005467">
    <property type="entry name" value="His_kinase_dom"/>
</dbReference>
<name>A0A2P7RSL6_9HYPH</name>
<evidence type="ECO:0000259" key="13">
    <source>
        <dbReference type="PROSITE" id="PS50109"/>
    </source>
</evidence>
<dbReference type="CDD" id="cd00075">
    <property type="entry name" value="HATPase"/>
    <property type="match status" value="1"/>
</dbReference>
<dbReference type="SMART" id="SM00387">
    <property type="entry name" value="HATPase_c"/>
    <property type="match status" value="1"/>
</dbReference>
<dbReference type="GO" id="GO:0005886">
    <property type="term" value="C:plasma membrane"/>
    <property type="evidence" value="ECO:0007669"/>
    <property type="project" value="TreeGrafter"/>
</dbReference>
<evidence type="ECO:0000256" key="6">
    <source>
        <dbReference type="ARBA" id="ARBA00022692"/>
    </source>
</evidence>
<keyword evidence="8 15" id="KW-0418">Kinase</keyword>
<proteinExistence type="predicted"/>
<dbReference type="EMBL" id="PXYL01000030">
    <property type="protein sequence ID" value="PSJ53216.1"/>
    <property type="molecule type" value="Genomic_DNA"/>
</dbReference>
<feature type="domain" description="Histidine kinase" evidence="13">
    <location>
        <begin position="229"/>
        <end position="436"/>
    </location>
</feature>
<dbReference type="Proteomes" id="UP000240653">
    <property type="component" value="Unassembled WGS sequence"/>
</dbReference>
<evidence type="ECO:0000256" key="2">
    <source>
        <dbReference type="ARBA" id="ARBA00004141"/>
    </source>
</evidence>
<feature type="domain" description="HAMP" evidence="14">
    <location>
        <begin position="169"/>
        <end position="221"/>
    </location>
</feature>
<dbReference type="InterPro" id="IPR003594">
    <property type="entry name" value="HATPase_dom"/>
</dbReference>
<dbReference type="CDD" id="cd00082">
    <property type="entry name" value="HisKA"/>
    <property type="match status" value="1"/>
</dbReference>
<gene>
    <name evidence="15" type="ORF">C7I85_28280</name>
</gene>
<reference evidence="15 16" key="1">
    <citation type="submission" date="2018-03" db="EMBL/GenBank/DDBJ databases">
        <title>The draft genome of Mesorhizobium soli JCM 19897.</title>
        <authorList>
            <person name="Li L."/>
            <person name="Liu L."/>
            <person name="Liang L."/>
            <person name="Wang T."/>
            <person name="Zhang X."/>
        </authorList>
    </citation>
    <scope>NUCLEOTIDE SEQUENCE [LARGE SCALE GENOMIC DNA]</scope>
    <source>
        <strain evidence="15 16">JCM 19897</strain>
    </source>
</reference>
<evidence type="ECO:0000256" key="7">
    <source>
        <dbReference type="ARBA" id="ARBA00022741"/>
    </source>
</evidence>
<dbReference type="SUPFAM" id="SSF55874">
    <property type="entry name" value="ATPase domain of HSP90 chaperone/DNA topoisomerase II/histidine kinase"/>
    <property type="match status" value="1"/>
</dbReference>
<dbReference type="SMART" id="SM00388">
    <property type="entry name" value="HisKA"/>
    <property type="match status" value="1"/>
</dbReference>
<dbReference type="GO" id="GO:0005524">
    <property type="term" value="F:ATP binding"/>
    <property type="evidence" value="ECO:0007669"/>
    <property type="project" value="UniProtKB-KW"/>
</dbReference>
<keyword evidence="10 12" id="KW-1133">Transmembrane helix</keyword>
<dbReference type="PROSITE" id="PS50885">
    <property type="entry name" value="HAMP"/>
    <property type="match status" value="1"/>
</dbReference>